<sequence>MPFFRIDSECDSEHRSTGSRYFRQDSATPYCAGTKTCSRPGDTMNFDSHEVLKTPLLTELNELVQTKFREREAKYFDNVEMPLENLQDLFERGLLTTTVSRKHGGLGSNVLSDEDPATFYQSIRTVARVSPGTAHCMQVQNHVAWAIDEIGTDEQRKLFIEPMMKEMKLSSFVGSEANRKHMYVLRTTAKKVDGGYIVNGNKNYATNGFDRGLAVIFATIEGETDYFKSHLMVIVEPGMKGVSQNDNWYRPTGMRSCPSPEIYLDNVMIDQNHVLGEPGAYPAGRWQGRFHLGFAANYLGMLEGMYMWVKDGLVKRGRGKDAFAQLRIGEISTALYGAQVAFENAIDTWRSKDIQRAELASMRAKAICAHAALQSRDQLIMLSGSTALFDEFPLGRMLRDLDTHILHVGHDRTAQIIGASELGEVFDSTLQR</sequence>
<evidence type="ECO:0000313" key="1">
    <source>
        <dbReference type="EMBL" id="TMS59673.1"/>
    </source>
</evidence>
<organism evidence="1 2">
    <name type="scientific">Imbroritus primus</name>
    <dbReference type="NCBI Taxonomy" id="3058603"/>
    <lineage>
        <taxon>Bacteria</taxon>
        <taxon>Pseudomonadati</taxon>
        <taxon>Pseudomonadota</taxon>
        <taxon>Betaproteobacteria</taxon>
        <taxon>Burkholderiales</taxon>
        <taxon>Burkholderiaceae</taxon>
        <taxon>Imbroritus</taxon>
    </lineage>
</organism>
<accession>A0ACD3SV38</accession>
<name>A0ACD3SV38_9BURK</name>
<comment type="caution">
    <text evidence="1">The sequence shown here is derived from an EMBL/GenBank/DDBJ whole genome shotgun (WGS) entry which is preliminary data.</text>
</comment>
<dbReference type="EMBL" id="AKCV02000004">
    <property type="protein sequence ID" value="TMS59673.1"/>
    <property type="molecule type" value="Genomic_DNA"/>
</dbReference>
<proteinExistence type="predicted"/>
<protein>
    <submittedName>
        <fullName evidence="1">Acyl-CoA dehydrogenase</fullName>
    </submittedName>
</protein>
<keyword evidence="2" id="KW-1185">Reference proteome</keyword>
<gene>
    <name evidence="1" type="ORF">MW7_000535</name>
</gene>
<dbReference type="Proteomes" id="UP000004277">
    <property type="component" value="Unassembled WGS sequence"/>
</dbReference>
<evidence type="ECO:0000313" key="2">
    <source>
        <dbReference type="Proteomes" id="UP000004277"/>
    </source>
</evidence>
<reference evidence="1" key="1">
    <citation type="submission" date="2019-05" db="EMBL/GenBank/DDBJ databases">
        <title>Revised genome assembly of Burkholderiaceae (previously Ralstonia) sp. PBA.</title>
        <authorList>
            <person name="Gan H.M."/>
        </authorList>
    </citation>
    <scope>NUCLEOTIDE SEQUENCE</scope>
    <source>
        <strain evidence="1">PBA</strain>
    </source>
</reference>